<evidence type="ECO:0000259" key="1">
    <source>
        <dbReference type="Pfam" id="PF05239"/>
    </source>
</evidence>
<dbReference type="InterPro" id="IPR027275">
    <property type="entry name" value="PRC-brl_dom"/>
</dbReference>
<reference evidence="3 5" key="2">
    <citation type="submission" date="2017-03" db="EMBL/GenBank/DDBJ databases">
        <title>Complete sequence of Clostridium formicaceticum DSM 92.</title>
        <authorList>
            <person name="Poehlein A."/>
            <person name="Karl M."/>
            <person name="Bengelsdorf F.R."/>
            <person name="Duerre P."/>
            <person name="Daniel R."/>
        </authorList>
    </citation>
    <scope>NUCLEOTIDE SEQUENCE [LARGE SCALE GENOMIC DNA]</scope>
    <source>
        <strain evidence="3 5">DSM 92</strain>
    </source>
</reference>
<evidence type="ECO:0000313" key="4">
    <source>
        <dbReference type="Proteomes" id="UP000177894"/>
    </source>
</evidence>
<dbReference type="Proteomes" id="UP000192478">
    <property type="component" value="Chromosome"/>
</dbReference>
<dbReference type="Proteomes" id="UP000177894">
    <property type="component" value="Chromosome"/>
</dbReference>
<dbReference type="EMBL" id="CP017603">
    <property type="protein sequence ID" value="AOY76997.1"/>
    <property type="molecule type" value="Genomic_DNA"/>
</dbReference>
<evidence type="ECO:0000313" key="3">
    <source>
        <dbReference type="EMBL" id="ARE87485.1"/>
    </source>
</evidence>
<dbReference type="Pfam" id="PF05239">
    <property type="entry name" value="PRC"/>
    <property type="match status" value="1"/>
</dbReference>
<accession>A0AAC9RNH2</accession>
<reference evidence="2 4" key="1">
    <citation type="submission" date="2016-10" db="EMBL/GenBank/DDBJ databases">
        <title>Complete Genome Sequence of Acetogen Clostridium formicoaceticum ATCC 27076.</title>
        <authorList>
            <person name="Bao T."/>
            <person name="Cheng C."/>
            <person name="Zhao J."/>
            <person name="Yang S.-T."/>
            <person name="Wang J."/>
            <person name="Wang M."/>
        </authorList>
    </citation>
    <scope>NUCLEOTIDE SEQUENCE [LARGE SCALE GENOMIC DNA]</scope>
    <source>
        <strain evidence="2 4">ATCC 27076</strain>
    </source>
</reference>
<dbReference type="InterPro" id="IPR011033">
    <property type="entry name" value="PRC_barrel-like_sf"/>
</dbReference>
<evidence type="ECO:0000313" key="2">
    <source>
        <dbReference type="EMBL" id="AOY76997.1"/>
    </source>
</evidence>
<dbReference type="KEGG" id="cfm:BJL90_14715"/>
<dbReference type="SUPFAM" id="SSF50346">
    <property type="entry name" value="PRC-barrel domain"/>
    <property type="match status" value="1"/>
</dbReference>
<organism evidence="3 5">
    <name type="scientific">Clostridium formicaceticum</name>
    <dbReference type="NCBI Taxonomy" id="1497"/>
    <lineage>
        <taxon>Bacteria</taxon>
        <taxon>Bacillati</taxon>
        <taxon>Bacillota</taxon>
        <taxon>Clostridia</taxon>
        <taxon>Eubacteriales</taxon>
        <taxon>Clostridiaceae</taxon>
        <taxon>Clostridium</taxon>
    </lineage>
</organism>
<proteinExistence type="predicted"/>
<keyword evidence="4" id="KW-1185">Reference proteome</keyword>
<name>A0AAC9RNH2_9CLOT</name>
<dbReference type="RefSeq" id="WP_070969587.1">
    <property type="nucleotide sequence ID" value="NZ_CP017603.1"/>
</dbReference>
<feature type="domain" description="PRC-barrel" evidence="1">
    <location>
        <begin position="94"/>
        <end position="156"/>
    </location>
</feature>
<protein>
    <recommendedName>
        <fullName evidence="1">PRC-barrel domain-containing protein</fullName>
    </recommendedName>
</protein>
<dbReference type="AlphaFoldDB" id="A0AAC9RNH2"/>
<sequence length="179" mass="20382">MIKGSEFIGLPIKRENEKMMDYRVKDLIYTNNGSTLLAFIIKSPKISNRSTKVVPFKKIKEIQREGLVISSENDIMFSHQVPEIQEALINPIKVIGFHIYNYHGELFGIIKDTIIEKKRGNVIALVISKGIIDDFVEGYSILPLVSYIEFQQDRIFLGDHELNTLFLEGGGLKKLLGIE</sequence>
<dbReference type="EMBL" id="CP020559">
    <property type="protein sequence ID" value="ARE87485.1"/>
    <property type="molecule type" value="Genomic_DNA"/>
</dbReference>
<gene>
    <name evidence="2" type="ORF">BJL90_14715</name>
    <name evidence="3" type="ORF">CLFO_18850</name>
</gene>
<evidence type="ECO:0000313" key="5">
    <source>
        <dbReference type="Proteomes" id="UP000192478"/>
    </source>
</evidence>